<comment type="caution">
    <text evidence="2">The sequence shown here is derived from an EMBL/GenBank/DDBJ whole genome shotgun (WGS) entry which is preliminary data.</text>
</comment>
<name>A0A9D4V9F9_ADICA</name>
<reference evidence="2" key="1">
    <citation type="submission" date="2021-01" db="EMBL/GenBank/DDBJ databases">
        <title>Adiantum capillus-veneris genome.</title>
        <authorList>
            <person name="Fang Y."/>
            <person name="Liao Q."/>
        </authorList>
    </citation>
    <scope>NUCLEOTIDE SEQUENCE</scope>
    <source>
        <strain evidence="2">H3</strain>
        <tissue evidence="2">Leaf</tissue>
    </source>
</reference>
<dbReference type="InterPro" id="IPR013083">
    <property type="entry name" value="Znf_RING/FYVE/PHD"/>
</dbReference>
<evidence type="ECO:0008006" key="4">
    <source>
        <dbReference type="Google" id="ProtNLM"/>
    </source>
</evidence>
<dbReference type="OrthoDB" id="4788989at2759"/>
<dbReference type="SUPFAM" id="SSF57850">
    <property type="entry name" value="RING/U-box"/>
    <property type="match status" value="1"/>
</dbReference>
<protein>
    <recommendedName>
        <fullName evidence="4">E3 ubiquitin-protein ligase</fullName>
    </recommendedName>
</protein>
<organism evidence="2 3">
    <name type="scientific">Adiantum capillus-veneris</name>
    <name type="common">Maidenhair fern</name>
    <dbReference type="NCBI Taxonomy" id="13818"/>
    <lineage>
        <taxon>Eukaryota</taxon>
        <taxon>Viridiplantae</taxon>
        <taxon>Streptophyta</taxon>
        <taxon>Embryophyta</taxon>
        <taxon>Tracheophyta</taxon>
        <taxon>Polypodiopsida</taxon>
        <taxon>Polypodiidae</taxon>
        <taxon>Polypodiales</taxon>
        <taxon>Pteridineae</taxon>
        <taxon>Pteridaceae</taxon>
        <taxon>Vittarioideae</taxon>
        <taxon>Adiantum</taxon>
    </lineage>
</organism>
<gene>
    <name evidence="2" type="ORF">GOP47_0001765</name>
</gene>
<feature type="region of interest" description="Disordered" evidence="1">
    <location>
        <begin position="1"/>
        <end position="52"/>
    </location>
</feature>
<dbReference type="Proteomes" id="UP000886520">
    <property type="component" value="Chromosome 2"/>
</dbReference>
<dbReference type="Gene3D" id="3.30.40.10">
    <property type="entry name" value="Zinc/RING finger domain, C3HC4 (zinc finger)"/>
    <property type="match status" value="1"/>
</dbReference>
<evidence type="ECO:0000313" key="2">
    <source>
        <dbReference type="EMBL" id="KAI5082022.1"/>
    </source>
</evidence>
<dbReference type="EMBL" id="JABFUD020000003">
    <property type="protein sequence ID" value="KAI5082022.1"/>
    <property type="molecule type" value="Genomic_DNA"/>
</dbReference>
<dbReference type="PANTHER" id="PTHR46632">
    <property type="entry name" value="E3 UBIQUITIN-PROTEIN LIGASE SINA-LIKE 4"/>
    <property type="match status" value="1"/>
</dbReference>
<proteinExistence type="predicted"/>
<sequence>MDDRHADVLPPTWPPDKKKQKTGNGHHALKLSTPKVEASASPEVDQAAARSLEPQQAALQEVNSSSVLDYSFSDVSASFDLASLECPLCKRPLEPPIYQCCYGHYACTSCIESNWRKCLKCNKPISKIRNLGLENIIHTLRIKCKFVDGGCKEILKHHERKDHEMHKGRSLEFLASHSINLSLGKHDLYTILKIGEKPLFLLHNKAEAIGNVVHLTSFCTPPRNSNIRWGFELNVFKGNSKLTLDSVAYSHEDLMVEAKPTDFVVVPSHFSDIQRTVEATSQLFELSEIVDVEICMKTDPNGFKLIKL</sequence>
<dbReference type="PANTHER" id="PTHR46632:SF16">
    <property type="entry name" value="E3 UBIQUITIN-PROTEIN LIGASE SINA-LIKE 10"/>
    <property type="match status" value="1"/>
</dbReference>
<evidence type="ECO:0000256" key="1">
    <source>
        <dbReference type="SAM" id="MobiDB-lite"/>
    </source>
</evidence>
<evidence type="ECO:0000313" key="3">
    <source>
        <dbReference type="Proteomes" id="UP000886520"/>
    </source>
</evidence>
<accession>A0A9D4V9F9</accession>
<dbReference type="AlphaFoldDB" id="A0A9D4V9F9"/>
<keyword evidence="3" id="KW-1185">Reference proteome</keyword>
<dbReference type="InterPro" id="IPR044286">
    <property type="entry name" value="SINL_plant"/>
</dbReference>